<dbReference type="GO" id="GO:0005741">
    <property type="term" value="C:mitochondrial outer membrane"/>
    <property type="evidence" value="ECO:0007669"/>
    <property type="project" value="UniProtKB-SubCell"/>
</dbReference>
<dbReference type="AlphaFoldDB" id="A0A443SSG3"/>
<organism evidence="6 7">
    <name type="scientific">Leptotrombidium deliense</name>
    <dbReference type="NCBI Taxonomy" id="299467"/>
    <lineage>
        <taxon>Eukaryota</taxon>
        <taxon>Metazoa</taxon>
        <taxon>Ecdysozoa</taxon>
        <taxon>Arthropoda</taxon>
        <taxon>Chelicerata</taxon>
        <taxon>Arachnida</taxon>
        <taxon>Acari</taxon>
        <taxon>Acariformes</taxon>
        <taxon>Trombidiformes</taxon>
        <taxon>Prostigmata</taxon>
        <taxon>Anystina</taxon>
        <taxon>Parasitengona</taxon>
        <taxon>Trombiculoidea</taxon>
        <taxon>Trombiculidae</taxon>
        <taxon>Leptotrombidium</taxon>
    </lineage>
</organism>
<evidence type="ECO:0000313" key="7">
    <source>
        <dbReference type="Proteomes" id="UP000288716"/>
    </source>
</evidence>
<dbReference type="PANTHER" id="PTHR21346">
    <property type="entry name" value="FUN14 DOMAIN CONTAINING"/>
    <property type="match status" value="1"/>
</dbReference>
<dbReference type="Proteomes" id="UP000288716">
    <property type="component" value="Unassembled WGS sequence"/>
</dbReference>
<evidence type="ECO:0000256" key="4">
    <source>
        <dbReference type="ARBA" id="ARBA00022989"/>
    </source>
</evidence>
<accession>A0A443SSG3</accession>
<dbReference type="EMBL" id="NCKV01000491">
    <property type="protein sequence ID" value="RWS30468.1"/>
    <property type="molecule type" value="Genomic_DNA"/>
</dbReference>
<evidence type="ECO:0000256" key="3">
    <source>
        <dbReference type="ARBA" id="ARBA00022692"/>
    </source>
</evidence>
<keyword evidence="3" id="KW-0812">Transmembrane</keyword>
<dbReference type="InterPro" id="IPR007014">
    <property type="entry name" value="FUN14"/>
</dbReference>
<proteinExistence type="inferred from homology"/>
<protein>
    <submittedName>
        <fullName evidence="6">FUN14 family protein-like protein</fullName>
    </submittedName>
</protein>
<reference evidence="6 7" key="1">
    <citation type="journal article" date="2018" name="Gigascience">
        <title>Genomes of trombidid mites reveal novel predicted allergens and laterally-transferred genes associated with secondary metabolism.</title>
        <authorList>
            <person name="Dong X."/>
            <person name="Chaisiri K."/>
            <person name="Xia D."/>
            <person name="Armstrong S.D."/>
            <person name="Fang Y."/>
            <person name="Donnelly M.J."/>
            <person name="Kadowaki T."/>
            <person name="McGarry J.W."/>
            <person name="Darby A.C."/>
            <person name="Makepeace B.L."/>
        </authorList>
    </citation>
    <scope>NUCLEOTIDE SEQUENCE [LARGE SCALE GENOMIC DNA]</scope>
    <source>
        <strain evidence="6">UoL-UT</strain>
    </source>
</reference>
<evidence type="ECO:0000256" key="5">
    <source>
        <dbReference type="ARBA" id="ARBA00023136"/>
    </source>
</evidence>
<evidence type="ECO:0000256" key="2">
    <source>
        <dbReference type="ARBA" id="ARBA00009160"/>
    </source>
</evidence>
<dbReference type="Pfam" id="PF04930">
    <property type="entry name" value="FUN14"/>
    <property type="match status" value="1"/>
</dbReference>
<gene>
    <name evidence="6" type="ORF">B4U80_08119</name>
</gene>
<keyword evidence="7" id="KW-1185">Reference proteome</keyword>
<dbReference type="PANTHER" id="PTHR21346:SF0">
    <property type="entry name" value="RE45833P"/>
    <property type="match status" value="1"/>
</dbReference>
<evidence type="ECO:0000256" key="1">
    <source>
        <dbReference type="ARBA" id="ARBA00004374"/>
    </source>
</evidence>
<dbReference type="GO" id="GO:0000422">
    <property type="term" value="P:autophagy of mitochondrion"/>
    <property type="evidence" value="ECO:0007669"/>
    <property type="project" value="TreeGrafter"/>
</dbReference>
<dbReference type="STRING" id="299467.A0A443SSG3"/>
<name>A0A443SSG3_9ACAR</name>
<comment type="caution">
    <text evidence="6">The sequence shown here is derived from an EMBL/GenBank/DDBJ whole genome shotgun (WGS) entry which is preliminary data.</text>
</comment>
<keyword evidence="4" id="KW-1133">Transmembrane helix</keyword>
<evidence type="ECO:0000313" key="6">
    <source>
        <dbReference type="EMBL" id="RWS30468.1"/>
    </source>
</evidence>
<comment type="subcellular location">
    <subcellularLocation>
        <location evidence="1">Mitochondrion outer membrane</location>
        <topology evidence="1">Multi-pass membrane protein</topology>
    </subcellularLocation>
</comment>
<dbReference type="VEuPathDB" id="VectorBase:LDEU001571"/>
<dbReference type="OrthoDB" id="163794at2759"/>
<comment type="similarity">
    <text evidence="2">Belongs to the FUN14 family.</text>
</comment>
<sequence length="135" mass="14712">MKSKEKESDGDDEQPIVSWCSKFYKDVRQSSAAKQVTVGAIGGWLSGFVFTKFGKIAATGVGVTILVFHYAHHNGYVKVNWNRVNNDVQKAKKEIGKRAEKELPELLDKTQAFIVENMLLAGGFAGGFCLGVASA</sequence>
<keyword evidence="5" id="KW-0472">Membrane</keyword>